<name>A0A4Y9Z0S0_9AGAM</name>
<gene>
    <name evidence="3" type="ORF">EVG20_g3889</name>
</gene>
<feature type="transmembrane region" description="Helical" evidence="1">
    <location>
        <begin position="199"/>
        <end position="220"/>
    </location>
</feature>
<comment type="caution">
    <text evidence="3">The sequence shown here is derived from an EMBL/GenBank/DDBJ whole genome shotgun (WGS) entry which is preliminary data.</text>
</comment>
<evidence type="ECO:0000313" key="3">
    <source>
        <dbReference type="EMBL" id="TFY67590.1"/>
    </source>
</evidence>
<dbReference type="InterPro" id="IPR045340">
    <property type="entry name" value="DUF6533"/>
</dbReference>
<feature type="domain" description="DUF6533" evidence="2">
    <location>
        <begin position="132"/>
        <end position="176"/>
    </location>
</feature>
<feature type="transmembrane region" description="Helical" evidence="1">
    <location>
        <begin position="232"/>
        <end position="251"/>
    </location>
</feature>
<keyword evidence="1" id="KW-0472">Membrane</keyword>
<reference evidence="3 4" key="1">
    <citation type="submission" date="2019-02" db="EMBL/GenBank/DDBJ databases">
        <title>Genome sequencing of the rare red list fungi Dentipellis fragilis.</title>
        <authorList>
            <person name="Buettner E."/>
            <person name="Kellner H."/>
        </authorList>
    </citation>
    <scope>NUCLEOTIDE SEQUENCE [LARGE SCALE GENOMIC DNA]</scope>
    <source>
        <strain evidence="3 4">DSM 105465</strain>
    </source>
</reference>
<dbReference type="Pfam" id="PF20151">
    <property type="entry name" value="DUF6533"/>
    <property type="match status" value="1"/>
</dbReference>
<evidence type="ECO:0000256" key="1">
    <source>
        <dbReference type="SAM" id="Phobius"/>
    </source>
</evidence>
<dbReference type="OrthoDB" id="3350812at2759"/>
<feature type="transmembrane region" description="Helical" evidence="1">
    <location>
        <begin position="168"/>
        <end position="187"/>
    </location>
</feature>
<proteinExistence type="predicted"/>
<evidence type="ECO:0000259" key="2">
    <source>
        <dbReference type="Pfam" id="PF20151"/>
    </source>
</evidence>
<sequence>MMIISSAGYVIRIAKSIWPPARQKFQVCAEAEQLGRRPRGLSHHAMIITSFSSKPATIQLPIMPASQIGVPPNEDCLLPVPEIRFIHKYGRGTRYGPSQSTNMNATTATAATAAAAAEQIEVALQQNRVVTYFDLSAAMLLVYDYFITLPDEIQLIWSSRWGGIQMVFLLNRYAAFWNVGIAIYHQFGSNLSNSTCFGLYTATSWLIACGIGMSEIILIYRTYALWGKRKSVRYALGLLFIAAWIVLVFYLNKVIRSMEFAPVGKILPEYQGCFVTKIDNILYICWSIALAYETILQNYRRTSSPLLYLIFRDSALSYITLLASSVANVLVVRLGPPGYTYLLTGTQHALHVVLSSRIVLNIRRSAVSGAIVASNLVEIELEETQNSVASRSR</sequence>
<organism evidence="3 4">
    <name type="scientific">Dentipellis fragilis</name>
    <dbReference type="NCBI Taxonomy" id="205917"/>
    <lineage>
        <taxon>Eukaryota</taxon>
        <taxon>Fungi</taxon>
        <taxon>Dikarya</taxon>
        <taxon>Basidiomycota</taxon>
        <taxon>Agaricomycotina</taxon>
        <taxon>Agaricomycetes</taxon>
        <taxon>Russulales</taxon>
        <taxon>Hericiaceae</taxon>
        <taxon>Dentipellis</taxon>
    </lineage>
</organism>
<dbReference type="EMBL" id="SEOQ01000186">
    <property type="protein sequence ID" value="TFY67590.1"/>
    <property type="molecule type" value="Genomic_DNA"/>
</dbReference>
<evidence type="ECO:0000313" key="4">
    <source>
        <dbReference type="Proteomes" id="UP000298327"/>
    </source>
</evidence>
<accession>A0A4Y9Z0S0</accession>
<keyword evidence="1" id="KW-1133">Transmembrane helix</keyword>
<dbReference type="AlphaFoldDB" id="A0A4Y9Z0S0"/>
<protein>
    <recommendedName>
        <fullName evidence="2">DUF6533 domain-containing protein</fullName>
    </recommendedName>
</protein>
<dbReference type="Proteomes" id="UP000298327">
    <property type="component" value="Unassembled WGS sequence"/>
</dbReference>
<keyword evidence="4" id="KW-1185">Reference proteome</keyword>
<keyword evidence="1" id="KW-0812">Transmembrane</keyword>